<protein>
    <submittedName>
        <fullName evidence="1">Uncharacterized protein</fullName>
    </submittedName>
</protein>
<organism evidence="1 2">
    <name type="scientific">Flavobacterium noncentrifugens</name>
    <dbReference type="NCBI Taxonomy" id="1128970"/>
    <lineage>
        <taxon>Bacteria</taxon>
        <taxon>Pseudomonadati</taxon>
        <taxon>Bacteroidota</taxon>
        <taxon>Flavobacteriia</taxon>
        <taxon>Flavobacteriales</taxon>
        <taxon>Flavobacteriaceae</taxon>
        <taxon>Flavobacterium</taxon>
    </lineage>
</organism>
<dbReference type="RefSeq" id="WP_091393691.1">
    <property type="nucleotide sequence ID" value="NZ_BKAI01000003.1"/>
</dbReference>
<gene>
    <name evidence="1" type="ORF">SAMN04487935_1650</name>
</gene>
<dbReference type="Proteomes" id="UP000199580">
    <property type="component" value="Unassembled WGS sequence"/>
</dbReference>
<dbReference type="EMBL" id="FNEZ01000002">
    <property type="protein sequence ID" value="SDJ73228.1"/>
    <property type="molecule type" value="Genomic_DNA"/>
</dbReference>
<evidence type="ECO:0000313" key="2">
    <source>
        <dbReference type="Proteomes" id="UP000199580"/>
    </source>
</evidence>
<evidence type="ECO:0000313" key="1">
    <source>
        <dbReference type="EMBL" id="SDJ73228.1"/>
    </source>
</evidence>
<dbReference type="OrthoDB" id="1360725at2"/>
<dbReference type="AlphaFoldDB" id="A0A1G8W4J5"/>
<sequence>MGLFGNNVKKIIKEFRMKSEYYSNDLSKEIKESFEDLKSDYDENSNVLPEFMDFVNELKQKLDSTDAKKLETFSSRLSKINRSAKKGVEAMRELSVNQRKLTAETLREYEEFEY</sequence>
<proteinExistence type="predicted"/>
<keyword evidence="2" id="KW-1185">Reference proteome</keyword>
<accession>A0A1G8W4J5</accession>
<reference evidence="1 2" key="1">
    <citation type="submission" date="2016-10" db="EMBL/GenBank/DDBJ databases">
        <authorList>
            <person name="de Groot N.N."/>
        </authorList>
    </citation>
    <scope>NUCLEOTIDE SEQUENCE [LARGE SCALE GENOMIC DNA]</scope>
    <source>
        <strain evidence="1 2">CGMCC 1.10076</strain>
    </source>
</reference>
<name>A0A1G8W4J5_9FLAO</name>